<dbReference type="Gene3D" id="2.40.50.100">
    <property type="match status" value="1"/>
</dbReference>
<dbReference type="OrthoDB" id="9813967at2"/>
<evidence type="ECO:0000256" key="2">
    <source>
        <dbReference type="SAM" id="Coils"/>
    </source>
</evidence>
<comment type="similarity">
    <text evidence="1">Belongs to the membrane fusion protein (MFP) (TC 8.A.1) family.</text>
</comment>
<feature type="domain" description="Multidrug resistance protein MdtA-like alpha-helical hairpin" evidence="4">
    <location>
        <begin position="96"/>
        <end position="165"/>
    </location>
</feature>
<dbReference type="InterPro" id="IPR058627">
    <property type="entry name" value="MdtA-like_C"/>
</dbReference>
<evidence type="ECO:0000256" key="1">
    <source>
        <dbReference type="ARBA" id="ARBA00009477"/>
    </source>
</evidence>
<dbReference type="AlphaFoldDB" id="A0A562QKW3"/>
<evidence type="ECO:0000259" key="4">
    <source>
        <dbReference type="Pfam" id="PF25876"/>
    </source>
</evidence>
<organism evidence="7 8">
    <name type="scientific">Pseudomonas duriflava</name>
    <dbReference type="NCBI Taxonomy" id="459528"/>
    <lineage>
        <taxon>Bacteria</taxon>
        <taxon>Pseudomonadati</taxon>
        <taxon>Pseudomonadota</taxon>
        <taxon>Gammaproteobacteria</taxon>
        <taxon>Pseudomonadales</taxon>
        <taxon>Pseudomonadaceae</taxon>
        <taxon>Pseudomonas</taxon>
    </lineage>
</organism>
<name>A0A562QKW3_9PSED</name>
<feature type="chain" id="PRO_5021964442" evidence="3">
    <location>
        <begin position="24"/>
        <end position="358"/>
    </location>
</feature>
<gene>
    <name evidence="7" type="ORF">IQ22_00580</name>
</gene>
<keyword evidence="8" id="KW-1185">Reference proteome</keyword>
<evidence type="ECO:0000313" key="8">
    <source>
        <dbReference type="Proteomes" id="UP000316905"/>
    </source>
</evidence>
<keyword evidence="3" id="KW-0732">Signal</keyword>
<comment type="caution">
    <text evidence="7">The sequence shown here is derived from an EMBL/GenBank/DDBJ whole genome shotgun (WGS) entry which is preliminary data.</text>
</comment>
<dbReference type="PANTHER" id="PTHR30469">
    <property type="entry name" value="MULTIDRUG RESISTANCE PROTEIN MDTA"/>
    <property type="match status" value="1"/>
</dbReference>
<dbReference type="InterPro" id="IPR006143">
    <property type="entry name" value="RND_pump_MFP"/>
</dbReference>
<proteinExistence type="inferred from homology"/>
<dbReference type="Pfam" id="PF25954">
    <property type="entry name" value="Beta-barrel_RND_2"/>
    <property type="match status" value="1"/>
</dbReference>
<reference evidence="7 8" key="1">
    <citation type="journal article" date="2015" name="Stand. Genomic Sci.">
        <title>Genomic Encyclopedia of Bacterial and Archaeal Type Strains, Phase III: the genomes of soil and plant-associated and newly described type strains.</title>
        <authorList>
            <person name="Whitman W.B."/>
            <person name="Woyke T."/>
            <person name="Klenk H.P."/>
            <person name="Zhou Y."/>
            <person name="Lilburn T.G."/>
            <person name="Beck B.J."/>
            <person name="De Vos P."/>
            <person name="Vandamme P."/>
            <person name="Eisen J.A."/>
            <person name="Garrity G."/>
            <person name="Hugenholtz P."/>
            <person name="Kyrpides N.C."/>
        </authorList>
    </citation>
    <scope>NUCLEOTIDE SEQUENCE [LARGE SCALE GENOMIC DNA]</scope>
    <source>
        <strain evidence="7 8">CGMCC 1.6858</strain>
    </source>
</reference>
<accession>A0A562QKW3</accession>
<dbReference type="SUPFAM" id="SSF111369">
    <property type="entry name" value="HlyD-like secretion proteins"/>
    <property type="match status" value="1"/>
</dbReference>
<dbReference type="GO" id="GO:1990281">
    <property type="term" value="C:efflux pump complex"/>
    <property type="evidence" value="ECO:0007669"/>
    <property type="project" value="TreeGrafter"/>
</dbReference>
<dbReference type="Pfam" id="PF25876">
    <property type="entry name" value="HH_MFP_RND"/>
    <property type="match status" value="1"/>
</dbReference>
<dbReference type="NCBIfam" id="TIGR01730">
    <property type="entry name" value="RND_mfp"/>
    <property type="match status" value="1"/>
</dbReference>
<dbReference type="Gene3D" id="1.10.287.470">
    <property type="entry name" value="Helix hairpin bin"/>
    <property type="match status" value="1"/>
</dbReference>
<dbReference type="Gene3D" id="2.40.30.170">
    <property type="match status" value="1"/>
</dbReference>
<dbReference type="Pfam" id="PF25967">
    <property type="entry name" value="RND-MFP_C"/>
    <property type="match status" value="1"/>
</dbReference>
<dbReference type="InterPro" id="IPR058624">
    <property type="entry name" value="MdtA-like_HH"/>
</dbReference>
<dbReference type="RefSeq" id="WP_145137794.1">
    <property type="nucleotide sequence ID" value="NZ_VLKY01000002.1"/>
</dbReference>
<evidence type="ECO:0000256" key="3">
    <source>
        <dbReference type="SAM" id="SignalP"/>
    </source>
</evidence>
<dbReference type="InterPro" id="IPR058792">
    <property type="entry name" value="Beta-barrel_RND_2"/>
</dbReference>
<dbReference type="PANTHER" id="PTHR30469:SF15">
    <property type="entry name" value="HLYD FAMILY OF SECRETION PROTEINS"/>
    <property type="match status" value="1"/>
</dbReference>
<evidence type="ECO:0000259" key="5">
    <source>
        <dbReference type="Pfam" id="PF25954"/>
    </source>
</evidence>
<feature type="signal peptide" evidence="3">
    <location>
        <begin position="1"/>
        <end position="23"/>
    </location>
</feature>
<feature type="coiled-coil region" evidence="2">
    <location>
        <begin position="134"/>
        <end position="161"/>
    </location>
</feature>
<feature type="domain" description="CusB-like beta-barrel" evidence="5">
    <location>
        <begin position="205"/>
        <end position="276"/>
    </location>
</feature>
<dbReference type="EMBL" id="VLKY01000002">
    <property type="protein sequence ID" value="TWI57364.1"/>
    <property type="molecule type" value="Genomic_DNA"/>
</dbReference>
<evidence type="ECO:0000259" key="6">
    <source>
        <dbReference type="Pfam" id="PF25967"/>
    </source>
</evidence>
<keyword evidence="2" id="KW-0175">Coiled coil</keyword>
<dbReference type="Gene3D" id="2.40.420.20">
    <property type="match status" value="1"/>
</dbReference>
<protein>
    <submittedName>
        <fullName evidence="7">RND family efflux transporter MFP subunit</fullName>
    </submittedName>
</protein>
<feature type="domain" description="Multidrug resistance protein MdtA-like C-terminal permuted SH3" evidence="6">
    <location>
        <begin position="287"/>
        <end position="341"/>
    </location>
</feature>
<evidence type="ECO:0000313" key="7">
    <source>
        <dbReference type="EMBL" id="TWI57364.1"/>
    </source>
</evidence>
<dbReference type="Proteomes" id="UP000316905">
    <property type="component" value="Unassembled WGS sequence"/>
</dbReference>
<sequence>MTYQGWILVLVLLLTGCSKEDEAAPPPVRPVLWVMVKPESTQALGTFTGSIQARYESTLSFRVGGRIAQRMADVGDLVAQGALLAALDPTDQQNALRSREGDLARAQAQWREAQANAQRQQMLFAKGVGSQSQLDQVMAQLHLAQAALDQAEAAARAARDQLSYSQLHTEFEGIITAWQAEVGQVVAAGQAVVRIARPDIREAMVDLPAGLAEHIPARATFTVTSQLDPGVSATGMLRELAPQADALTRTRRARLTLNDPPAVFRLGSLVSVSLTADTPQQRSELPSSALFERDGKSQVWIIDPASQTVSLREVQVLARGEGRVTIGEGLQAGERVVTAGVHSLTPGQNVKMDAGQRQ</sequence>
<dbReference type="GO" id="GO:0015562">
    <property type="term" value="F:efflux transmembrane transporter activity"/>
    <property type="evidence" value="ECO:0007669"/>
    <property type="project" value="TreeGrafter"/>
</dbReference>